<dbReference type="Proteomes" id="UP000467840">
    <property type="component" value="Chromosome 12"/>
</dbReference>
<reference evidence="1 2" key="1">
    <citation type="journal article" date="2020" name="Mol. Plant">
        <title>The Chromosome-Based Rubber Tree Genome Provides New Insights into Spurge Genome Evolution and Rubber Biosynthesis.</title>
        <authorList>
            <person name="Liu J."/>
            <person name="Shi C."/>
            <person name="Shi C.C."/>
            <person name="Li W."/>
            <person name="Zhang Q.J."/>
            <person name="Zhang Y."/>
            <person name="Li K."/>
            <person name="Lu H.F."/>
            <person name="Shi C."/>
            <person name="Zhu S.T."/>
            <person name="Xiao Z.Y."/>
            <person name="Nan H."/>
            <person name="Yue Y."/>
            <person name="Zhu X.G."/>
            <person name="Wu Y."/>
            <person name="Hong X.N."/>
            <person name="Fan G.Y."/>
            <person name="Tong Y."/>
            <person name="Zhang D."/>
            <person name="Mao C.L."/>
            <person name="Liu Y.L."/>
            <person name="Hao S.J."/>
            <person name="Liu W.Q."/>
            <person name="Lv M.Q."/>
            <person name="Zhang H.B."/>
            <person name="Liu Y."/>
            <person name="Hu-Tang G.R."/>
            <person name="Wang J.P."/>
            <person name="Wang J.H."/>
            <person name="Sun Y.H."/>
            <person name="Ni S.B."/>
            <person name="Chen W.B."/>
            <person name="Zhang X.C."/>
            <person name="Jiao Y.N."/>
            <person name="Eichler E.E."/>
            <person name="Li G.H."/>
            <person name="Liu X."/>
            <person name="Gao L.Z."/>
        </authorList>
    </citation>
    <scope>NUCLEOTIDE SEQUENCE [LARGE SCALE GENOMIC DNA]</scope>
    <source>
        <strain evidence="2">cv. GT1</strain>
        <tissue evidence="1">Leaf</tissue>
    </source>
</reference>
<accession>A0A6A6K4L6</accession>
<gene>
    <name evidence="1" type="ORF">GH714_014635</name>
</gene>
<organism evidence="1 2">
    <name type="scientific">Hevea brasiliensis</name>
    <name type="common">Para rubber tree</name>
    <name type="synonym">Siphonia brasiliensis</name>
    <dbReference type="NCBI Taxonomy" id="3981"/>
    <lineage>
        <taxon>Eukaryota</taxon>
        <taxon>Viridiplantae</taxon>
        <taxon>Streptophyta</taxon>
        <taxon>Embryophyta</taxon>
        <taxon>Tracheophyta</taxon>
        <taxon>Spermatophyta</taxon>
        <taxon>Magnoliopsida</taxon>
        <taxon>eudicotyledons</taxon>
        <taxon>Gunneridae</taxon>
        <taxon>Pentapetalae</taxon>
        <taxon>rosids</taxon>
        <taxon>fabids</taxon>
        <taxon>Malpighiales</taxon>
        <taxon>Euphorbiaceae</taxon>
        <taxon>Crotonoideae</taxon>
        <taxon>Micrandreae</taxon>
        <taxon>Hevea</taxon>
    </lineage>
</organism>
<comment type="caution">
    <text evidence="1">The sequence shown here is derived from an EMBL/GenBank/DDBJ whole genome shotgun (WGS) entry which is preliminary data.</text>
</comment>
<sequence>MLTGKRRQGLATCKGCDCMVDDGQQQHHGKAKARNEWMLNATSLSARPTPCDFLSEDDRYAILYLKYILSKLTGELEYDQIEAMVAATADATLKSQDDDSQEILANVNRLYLAIGVERRSGVCMVWALMFRLCTQTHSVALPLHAGQLR</sequence>
<evidence type="ECO:0000313" key="2">
    <source>
        <dbReference type="Proteomes" id="UP000467840"/>
    </source>
</evidence>
<name>A0A6A6K4L6_HEVBR</name>
<evidence type="ECO:0000313" key="1">
    <source>
        <dbReference type="EMBL" id="KAF2283731.1"/>
    </source>
</evidence>
<dbReference type="AlphaFoldDB" id="A0A6A6K4L6"/>
<keyword evidence="2" id="KW-1185">Reference proteome</keyword>
<dbReference type="EMBL" id="JAAGAX010000018">
    <property type="protein sequence ID" value="KAF2283731.1"/>
    <property type="molecule type" value="Genomic_DNA"/>
</dbReference>
<protein>
    <submittedName>
        <fullName evidence="1">Uncharacterized protein</fullName>
    </submittedName>
</protein>
<proteinExistence type="predicted"/>